<accession>C5KFV3</accession>
<gene>
    <name evidence="2" type="ORF">Pmar_PMAR015923</name>
    <name evidence="3" type="ORF">Pmar_PMAR019336</name>
</gene>
<dbReference type="AlphaFoldDB" id="C5KFV3"/>
<reference evidence="3 4" key="1">
    <citation type="submission" date="2008-07" db="EMBL/GenBank/DDBJ databases">
        <authorList>
            <person name="El-Sayed N."/>
            <person name="Caler E."/>
            <person name="Inman J."/>
            <person name="Amedeo P."/>
            <person name="Hass B."/>
            <person name="Wortman J."/>
        </authorList>
    </citation>
    <scope>NUCLEOTIDE SEQUENCE [LARGE SCALE GENOMIC DNA]</scope>
    <source>
        <strain evidence="3">ATCC 50983</strain>
        <strain evidence="4">ATCC 50983 / TXsc</strain>
    </source>
</reference>
<evidence type="ECO:0000313" key="3">
    <source>
        <dbReference type="EMBL" id="EER16655.1"/>
    </source>
</evidence>
<dbReference type="Proteomes" id="UP000007800">
    <property type="component" value="Unassembled WGS sequence"/>
</dbReference>
<sequence>MLNRLIQLLLVGVALSPPPYQLQGTYFVNKVDPPLSLRYTFTDRATQVTISFYCEEVVGPAKHTFPVHKLGDGLYIVSQQPIYGFPAFKKLFERKCPRYNPLRASDLWLIEYDRKFDHPFIDINGRQVLLAHRQSAH</sequence>
<protein>
    <submittedName>
        <fullName evidence="3">Uncharacterized protein</fullName>
    </submittedName>
</protein>
<dbReference type="GeneID" id="9041867"/>
<dbReference type="EMBL" id="GG672861">
    <property type="protein sequence ID" value="EER16655.1"/>
    <property type="molecule type" value="Genomic_DNA"/>
</dbReference>
<evidence type="ECO:0000256" key="1">
    <source>
        <dbReference type="SAM" id="SignalP"/>
    </source>
</evidence>
<evidence type="ECO:0000313" key="2">
    <source>
        <dbReference type="EMBL" id="EER08504.1"/>
    </source>
</evidence>
<name>C5KFV3_PERM5</name>
<keyword evidence="1" id="KW-0732">Signal</keyword>
<dbReference type="RefSeq" id="XP_002776688.1">
    <property type="nucleotide sequence ID" value="XM_002776642.1"/>
</dbReference>
<feature type="chain" id="PRO_5010828326" evidence="1">
    <location>
        <begin position="17"/>
        <end position="137"/>
    </location>
</feature>
<organism evidence="4">
    <name type="scientific">Perkinsus marinus (strain ATCC 50983 / TXsc)</name>
    <dbReference type="NCBI Taxonomy" id="423536"/>
    <lineage>
        <taxon>Eukaryota</taxon>
        <taxon>Sar</taxon>
        <taxon>Alveolata</taxon>
        <taxon>Perkinsozoa</taxon>
        <taxon>Perkinsea</taxon>
        <taxon>Perkinsida</taxon>
        <taxon>Perkinsidae</taxon>
        <taxon>Perkinsus</taxon>
    </lineage>
</organism>
<feature type="signal peptide" evidence="1">
    <location>
        <begin position="1"/>
        <end position="16"/>
    </location>
</feature>
<dbReference type="InParanoid" id="C5KFV3"/>
<evidence type="ECO:0000313" key="4">
    <source>
        <dbReference type="Proteomes" id="UP000007800"/>
    </source>
</evidence>
<dbReference type="EMBL" id="GG678949">
    <property type="protein sequence ID" value="EER08504.1"/>
    <property type="molecule type" value="Genomic_DNA"/>
</dbReference>
<proteinExistence type="predicted"/>
<dbReference type="GeneID" id="9063754"/>
<dbReference type="RefSeq" id="XP_002784859.1">
    <property type="nucleotide sequence ID" value="XM_002784813.1"/>
</dbReference>
<keyword evidence="4" id="KW-1185">Reference proteome</keyword>